<evidence type="ECO:0000313" key="1">
    <source>
        <dbReference type="EMBL" id="ATN87733.1"/>
    </source>
</evidence>
<keyword evidence="2" id="KW-1185">Reference proteome</keyword>
<proteinExistence type="predicted"/>
<dbReference type="EMBL" id="MF919495">
    <property type="protein sequence ID" value="ATN87733.1"/>
    <property type="molecule type" value="Genomic_DNA"/>
</dbReference>
<gene>
    <name evidence="1" type="ORF">SEA_BIGSWOLE_58</name>
</gene>
<sequence length="73" mass="8114">MADECPNLSNKSVYHAAEVALKQYRRLVEGSPNSSPHLWEAYRVSAEEWTALALERLRAAKDGGTIDLPTEEA</sequence>
<organism evidence="1 2">
    <name type="scientific">Mycobacterium phage Bigswole</name>
    <dbReference type="NCBI Taxonomy" id="2041521"/>
    <lineage>
        <taxon>Viruses</taxon>
        <taxon>Duplodnaviria</taxon>
        <taxon>Heunggongvirae</taxon>
        <taxon>Uroviricota</taxon>
        <taxon>Caudoviricetes</taxon>
        <taxon>Ceeclamvirinae</taxon>
        <taxon>Bixzunavirus</taxon>
        <taxon>Bixzunavirus bigswole</taxon>
    </lineage>
</organism>
<protein>
    <submittedName>
        <fullName evidence="1">Uncharacterized protein</fullName>
    </submittedName>
</protein>
<name>A0A2D1G7J3_9CAUD</name>
<reference evidence="1 2" key="1">
    <citation type="submission" date="2017-09" db="EMBL/GenBank/DDBJ databases">
        <authorList>
            <person name="Abdullah M."/>
            <person name="Cabreras A."/>
            <person name="Frueh W."/>
            <person name="Le H."/>
            <person name="Lezo S."/>
            <person name="Mvoula E."/>
            <person name="Quinn R."/>
            <person name="Sadana R."/>
            <person name="Saha S."/>
            <person name="Klyczek K."/>
            <person name="Garlena R.A."/>
            <person name="Russell D.A."/>
            <person name="Pope W.H."/>
            <person name="Jacobs-Sera D."/>
            <person name="Hendrix R.W."/>
            <person name="Hatfull G.F."/>
        </authorList>
    </citation>
    <scope>NUCLEOTIDE SEQUENCE [LARGE SCALE GENOMIC DNA]</scope>
</reference>
<dbReference type="Proteomes" id="UP000230528">
    <property type="component" value="Genome"/>
</dbReference>
<evidence type="ECO:0000313" key="2">
    <source>
        <dbReference type="Proteomes" id="UP000230528"/>
    </source>
</evidence>
<accession>A0A2D1G7J3</accession>